<evidence type="ECO:0000313" key="3">
    <source>
        <dbReference type="Proteomes" id="UP000199126"/>
    </source>
</evidence>
<dbReference type="RefSeq" id="WP_089825640.1">
    <property type="nucleotide sequence ID" value="NZ_FODV01000009.1"/>
</dbReference>
<dbReference type="EMBL" id="FODV01000009">
    <property type="protein sequence ID" value="SEO96041.1"/>
    <property type="molecule type" value="Genomic_DNA"/>
</dbReference>
<organism evidence="2 3">
    <name type="scientific">Halogranum amylolyticum</name>
    <dbReference type="NCBI Taxonomy" id="660520"/>
    <lineage>
        <taxon>Archaea</taxon>
        <taxon>Methanobacteriati</taxon>
        <taxon>Methanobacteriota</taxon>
        <taxon>Stenosarchaea group</taxon>
        <taxon>Halobacteria</taxon>
        <taxon>Halobacteriales</taxon>
        <taxon>Haloferacaceae</taxon>
    </lineage>
</organism>
<dbReference type="InterPro" id="IPR027417">
    <property type="entry name" value="P-loop_NTPase"/>
</dbReference>
<protein>
    <submittedName>
        <fullName evidence="2">Uncharacterized protein</fullName>
    </submittedName>
</protein>
<dbReference type="Gene3D" id="3.40.50.300">
    <property type="entry name" value="P-loop containing nucleotide triphosphate hydrolases"/>
    <property type="match status" value="1"/>
</dbReference>
<reference evidence="3" key="1">
    <citation type="submission" date="2016-10" db="EMBL/GenBank/DDBJ databases">
        <authorList>
            <person name="Varghese N."/>
            <person name="Submissions S."/>
        </authorList>
    </citation>
    <scope>NUCLEOTIDE SEQUENCE [LARGE SCALE GENOMIC DNA]</scope>
    <source>
        <strain evidence="3">CGMCC 1.10121</strain>
    </source>
</reference>
<sequence length="339" mass="37786">MSEQNRWVSADLQEALKAENLEGLEQAGYVSRDDLEYLLSFKRSVPNATETDRWDELVGNAVSRKMNTAVSNGNVSVMAHATGAPRERVDMSSWQAIDDLVDLWSPEDNDDMLNLMLYAPLPPEGPTGVGKTDFAYSVLSAGTRAYPGLTIASNNTSDDFKDIQSWSELNEWLESTQGTKAFLLDEAAQVLQFADMRAGKALSKLIKLLRKYQCHLIVVSHTGKDIPKDIRRMVLLCRKESKKKATIGVGLDEQNGDMQIDRTLLKMKNIPETRLHYESIDDKGTFDFDMDADQDDSDSDDSGGDADRVKCHGTKSDGTRCGSLTEHDTGYCQYHRDQA</sequence>
<dbReference type="AlphaFoldDB" id="A0A1H8TYQ1"/>
<feature type="region of interest" description="Disordered" evidence="1">
    <location>
        <begin position="291"/>
        <end position="327"/>
    </location>
</feature>
<keyword evidence="3" id="KW-1185">Reference proteome</keyword>
<evidence type="ECO:0000256" key="1">
    <source>
        <dbReference type="SAM" id="MobiDB-lite"/>
    </source>
</evidence>
<dbReference type="SUPFAM" id="SSF52540">
    <property type="entry name" value="P-loop containing nucleoside triphosphate hydrolases"/>
    <property type="match status" value="1"/>
</dbReference>
<accession>A0A1H8TYQ1</accession>
<feature type="compositionally biased region" description="Basic and acidic residues" evidence="1">
    <location>
        <begin position="305"/>
        <end position="318"/>
    </location>
</feature>
<feature type="compositionally biased region" description="Acidic residues" evidence="1">
    <location>
        <begin position="291"/>
        <end position="304"/>
    </location>
</feature>
<evidence type="ECO:0000313" key="2">
    <source>
        <dbReference type="EMBL" id="SEO96041.1"/>
    </source>
</evidence>
<proteinExistence type="predicted"/>
<dbReference type="OrthoDB" id="324846at2157"/>
<name>A0A1H8TYQ1_9EURY</name>
<gene>
    <name evidence="2" type="ORF">SAMN04487948_1094</name>
</gene>
<dbReference type="Proteomes" id="UP000199126">
    <property type="component" value="Unassembled WGS sequence"/>
</dbReference>